<dbReference type="GO" id="GO:0015288">
    <property type="term" value="F:porin activity"/>
    <property type="evidence" value="ECO:0007669"/>
    <property type="project" value="UniProtKB-KW"/>
</dbReference>
<evidence type="ECO:0000256" key="4">
    <source>
        <dbReference type="ARBA" id="ARBA00022452"/>
    </source>
</evidence>
<evidence type="ECO:0000256" key="7">
    <source>
        <dbReference type="ARBA" id="ARBA00022729"/>
    </source>
</evidence>
<keyword evidence="11" id="KW-0472">Membrane</keyword>
<evidence type="ECO:0000256" key="1">
    <source>
        <dbReference type="ARBA" id="ARBA00004571"/>
    </source>
</evidence>
<keyword evidence="6" id="KW-0812">Transmembrane</keyword>
<dbReference type="PANTHER" id="PTHR33619">
    <property type="entry name" value="POLYSACCHARIDE EXPORT PROTEIN GFCE-RELATED"/>
    <property type="match status" value="1"/>
</dbReference>
<evidence type="ECO:0000313" key="17">
    <source>
        <dbReference type="EMBL" id="SFF12801.1"/>
    </source>
</evidence>
<keyword evidence="12" id="KW-0564">Palmitate</keyword>
<evidence type="ECO:0000259" key="16">
    <source>
        <dbReference type="Pfam" id="PF22461"/>
    </source>
</evidence>
<dbReference type="AlphaFoldDB" id="A0A1I2G851"/>
<keyword evidence="3" id="KW-0813">Transport</keyword>
<keyword evidence="14" id="KW-0449">Lipoprotein</keyword>
<dbReference type="InterPro" id="IPR054765">
    <property type="entry name" value="SLBB_dom"/>
</dbReference>
<feature type="domain" description="Polysaccharide export protein N-terminal" evidence="15">
    <location>
        <begin position="78"/>
        <end position="176"/>
    </location>
</feature>
<dbReference type="GO" id="GO:0009279">
    <property type="term" value="C:cell outer membrane"/>
    <property type="evidence" value="ECO:0007669"/>
    <property type="project" value="UniProtKB-SubCell"/>
</dbReference>
<keyword evidence="13" id="KW-0998">Cell outer membrane</keyword>
<dbReference type="GO" id="GO:0015159">
    <property type="term" value="F:polysaccharide transmembrane transporter activity"/>
    <property type="evidence" value="ECO:0007669"/>
    <property type="project" value="InterPro"/>
</dbReference>
<evidence type="ECO:0000256" key="14">
    <source>
        <dbReference type="ARBA" id="ARBA00023288"/>
    </source>
</evidence>
<dbReference type="InterPro" id="IPR049712">
    <property type="entry name" value="Poly_export"/>
</dbReference>
<comment type="subcellular location">
    <subcellularLocation>
        <location evidence="1">Cell outer membrane</location>
        <topology evidence="1">Multi-pass membrane protein</topology>
    </subcellularLocation>
</comment>
<evidence type="ECO:0000256" key="13">
    <source>
        <dbReference type="ARBA" id="ARBA00023237"/>
    </source>
</evidence>
<evidence type="ECO:0000256" key="10">
    <source>
        <dbReference type="ARBA" id="ARBA00023114"/>
    </source>
</evidence>
<proteinExistence type="inferred from homology"/>
<evidence type="ECO:0000256" key="9">
    <source>
        <dbReference type="ARBA" id="ARBA00023065"/>
    </source>
</evidence>
<evidence type="ECO:0000256" key="11">
    <source>
        <dbReference type="ARBA" id="ARBA00023136"/>
    </source>
</evidence>
<comment type="similarity">
    <text evidence="2">Belongs to the BexD/CtrA/VexA family.</text>
</comment>
<dbReference type="PANTHER" id="PTHR33619:SF3">
    <property type="entry name" value="POLYSACCHARIDE EXPORT PROTEIN GFCE-RELATED"/>
    <property type="match status" value="1"/>
</dbReference>
<reference evidence="17 18" key="1">
    <citation type="submission" date="2016-10" db="EMBL/GenBank/DDBJ databases">
        <authorList>
            <person name="de Groot N.N."/>
        </authorList>
    </citation>
    <scope>NUCLEOTIDE SEQUENCE [LARGE SCALE GENOMIC DNA]</scope>
    <source>
        <strain evidence="17 18">ATCC 51969</strain>
    </source>
</reference>
<organism evidence="17 18">
    <name type="scientific">Pedobacter antarcticus</name>
    <dbReference type="NCBI Taxonomy" id="34086"/>
    <lineage>
        <taxon>Bacteria</taxon>
        <taxon>Pseudomonadati</taxon>
        <taxon>Bacteroidota</taxon>
        <taxon>Sphingobacteriia</taxon>
        <taxon>Sphingobacteriales</taxon>
        <taxon>Sphingobacteriaceae</taxon>
        <taxon>Pedobacter</taxon>
    </lineage>
</organism>
<evidence type="ECO:0000256" key="3">
    <source>
        <dbReference type="ARBA" id="ARBA00022448"/>
    </source>
</evidence>
<accession>A0A1I2G851</accession>
<keyword evidence="5" id="KW-0762">Sugar transport</keyword>
<dbReference type="GO" id="GO:0006811">
    <property type="term" value="P:monoatomic ion transport"/>
    <property type="evidence" value="ECO:0007669"/>
    <property type="project" value="UniProtKB-KW"/>
</dbReference>
<dbReference type="Gene3D" id="3.30.1950.10">
    <property type="entry name" value="wza like domain"/>
    <property type="match status" value="1"/>
</dbReference>
<keyword evidence="7" id="KW-0732">Signal</keyword>
<evidence type="ECO:0000256" key="8">
    <source>
        <dbReference type="ARBA" id="ARBA00023047"/>
    </source>
</evidence>
<evidence type="ECO:0000259" key="15">
    <source>
        <dbReference type="Pfam" id="PF02563"/>
    </source>
</evidence>
<dbReference type="Proteomes" id="UP000183129">
    <property type="component" value="Unassembled WGS sequence"/>
</dbReference>
<dbReference type="EMBL" id="FONS01000005">
    <property type="protein sequence ID" value="SFF12801.1"/>
    <property type="molecule type" value="Genomic_DNA"/>
</dbReference>
<keyword evidence="4" id="KW-1134">Transmembrane beta strand</keyword>
<protein>
    <submittedName>
        <fullName evidence="17">Polysaccharide export outer membrane protein</fullName>
    </submittedName>
</protein>
<keyword evidence="9" id="KW-0406">Ion transport</keyword>
<evidence type="ECO:0000256" key="12">
    <source>
        <dbReference type="ARBA" id="ARBA00023139"/>
    </source>
</evidence>
<dbReference type="Pfam" id="PF22461">
    <property type="entry name" value="SLBB_2"/>
    <property type="match status" value="1"/>
</dbReference>
<sequence>MVIAYCSETTKCLVETSKIVSFRVYLEEIIVQKALMKRNIYLLTIILFLSSCGVKYKSVPYFQDLPPMENVQEEIQNNAVLKIQKDDILGITVSSLNPEASAIFNMGNTSSAQGTSASNINPALTANGFLVDKNGRIQLPLVGSVSVDGLTTTSARELIQGKLTTYLKEPVVSLRLVNFKVSVLGDVARPGVYPVQSERVSVAEALSMAGDLSITALRNNVLLIRENEGKRQYIRLDMHSKEIFNSPYYYLQNNDVLYIQPGNAKYASVDSSYRNVSIILSALSVIALIISRF</sequence>
<dbReference type="Pfam" id="PF02563">
    <property type="entry name" value="Poly_export"/>
    <property type="match status" value="1"/>
</dbReference>
<gene>
    <name evidence="17" type="ORF">SAMN03003324_02519</name>
</gene>
<keyword evidence="10" id="KW-0626">Porin</keyword>
<evidence type="ECO:0000256" key="6">
    <source>
        <dbReference type="ARBA" id="ARBA00022692"/>
    </source>
</evidence>
<feature type="domain" description="SLBB" evidence="16">
    <location>
        <begin position="180"/>
        <end position="259"/>
    </location>
</feature>
<keyword evidence="8" id="KW-0625">Polysaccharide transport</keyword>
<name>A0A1I2G851_9SPHI</name>
<dbReference type="InterPro" id="IPR003715">
    <property type="entry name" value="Poly_export_N"/>
</dbReference>
<dbReference type="GO" id="GO:0046930">
    <property type="term" value="C:pore complex"/>
    <property type="evidence" value="ECO:0007669"/>
    <property type="project" value="UniProtKB-KW"/>
</dbReference>
<evidence type="ECO:0000256" key="2">
    <source>
        <dbReference type="ARBA" id="ARBA00009450"/>
    </source>
</evidence>
<evidence type="ECO:0000313" key="18">
    <source>
        <dbReference type="Proteomes" id="UP000183129"/>
    </source>
</evidence>
<evidence type="ECO:0000256" key="5">
    <source>
        <dbReference type="ARBA" id="ARBA00022597"/>
    </source>
</evidence>